<feature type="transmembrane region" description="Helical" evidence="1">
    <location>
        <begin position="302"/>
        <end position="323"/>
    </location>
</feature>
<evidence type="ECO:0000313" key="3">
    <source>
        <dbReference type="EMBL" id="PQO45275.1"/>
    </source>
</evidence>
<comment type="caution">
    <text evidence="3">The sequence shown here is derived from an EMBL/GenBank/DDBJ whole genome shotgun (WGS) entry which is preliminary data.</text>
</comment>
<reference evidence="3 4" key="1">
    <citation type="submission" date="2018-02" db="EMBL/GenBank/DDBJ databases">
        <title>Comparative genomes isolates from brazilian mangrove.</title>
        <authorList>
            <person name="Araujo J.E."/>
            <person name="Taketani R.G."/>
            <person name="Silva M.C.P."/>
            <person name="Loureco M.V."/>
            <person name="Andreote F.D."/>
        </authorList>
    </citation>
    <scope>NUCLEOTIDE SEQUENCE [LARGE SCALE GENOMIC DNA]</scope>
    <source>
        <strain evidence="3 4">Nap-Phe MGV</strain>
    </source>
</reference>
<dbReference type="Pfam" id="PF01757">
    <property type="entry name" value="Acyl_transf_3"/>
    <property type="match status" value="1"/>
</dbReference>
<keyword evidence="1" id="KW-0472">Membrane</keyword>
<protein>
    <recommendedName>
        <fullName evidence="2">Acyltransferase 3 domain-containing protein</fullName>
    </recommendedName>
</protein>
<dbReference type="GO" id="GO:0016747">
    <property type="term" value="F:acyltransferase activity, transferring groups other than amino-acyl groups"/>
    <property type="evidence" value="ECO:0007669"/>
    <property type="project" value="InterPro"/>
</dbReference>
<feature type="transmembrane region" description="Helical" evidence="1">
    <location>
        <begin position="196"/>
        <end position="214"/>
    </location>
</feature>
<organism evidence="3 4">
    <name type="scientific">Blastopirellula marina</name>
    <dbReference type="NCBI Taxonomy" id="124"/>
    <lineage>
        <taxon>Bacteria</taxon>
        <taxon>Pseudomonadati</taxon>
        <taxon>Planctomycetota</taxon>
        <taxon>Planctomycetia</taxon>
        <taxon>Pirellulales</taxon>
        <taxon>Pirellulaceae</taxon>
        <taxon>Blastopirellula</taxon>
    </lineage>
</organism>
<evidence type="ECO:0000259" key="2">
    <source>
        <dbReference type="Pfam" id="PF01757"/>
    </source>
</evidence>
<dbReference type="PANTHER" id="PTHR23028">
    <property type="entry name" value="ACETYLTRANSFERASE"/>
    <property type="match status" value="1"/>
</dbReference>
<accession>A0A2S8GLG3</accession>
<dbReference type="PANTHER" id="PTHR23028:SF53">
    <property type="entry name" value="ACYL_TRANSF_3 DOMAIN-CONTAINING PROTEIN"/>
    <property type="match status" value="1"/>
</dbReference>
<dbReference type="InterPro" id="IPR050879">
    <property type="entry name" value="Acyltransferase_3"/>
</dbReference>
<feature type="domain" description="Acyltransferase 3" evidence="2">
    <location>
        <begin position="11"/>
        <end position="318"/>
    </location>
</feature>
<keyword evidence="1" id="KW-1133">Transmembrane helix</keyword>
<dbReference type="OrthoDB" id="9796461at2"/>
<gene>
    <name evidence="3" type="ORF">C5Y93_15070</name>
</gene>
<sequence length="360" mass="40013">MRKDADSSRLNNFDFIRFCLAVTVIFSHSYPIGQGDQSHDPFEKALGVSAGHLAVACFFSISGYLIIASWSRKKSIGDYFYKRVARIYPGWLAVNLITIGVLASFYMITLSDVVAWIPEVPLLGYFSVPNAFSGNNYPGVINGSLWTIPYEFQCYIAVAVLGILGLAGSYRLLCATLMVLVISWSNSTFHWLPNSSVTSFFSLASFFFVGACLFEFRDRVEYSFRMASAVLIVGGVAFCFPILRHAVPPIAITYLILYAAFQQHVKLHSFGKYGDFSYGIYLYAFPIQQCIVWAGGGAMNPILLFLLATPPSIVAGIASWYGIERRCLPKKRQRETPNIEEAVRPVETGVEDATVEFVES</sequence>
<feature type="transmembrane region" description="Helical" evidence="1">
    <location>
        <begin position="88"/>
        <end position="108"/>
    </location>
</feature>
<dbReference type="InterPro" id="IPR002656">
    <property type="entry name" value="Acyl_transf_3_dom"/>
</dbReference>
<dbReference type="RefSeq" id="WP_105336255.1">
    <property type="nucleotide sequence ID" value="NZ_PUHZ01000015.1"/>
</dbReference>
<feature type="transmembrane region" description="Helical" evidence="1">
    <location>
        <begin position="45"/>
        <end position="67"/>
    </location>
</feature>
<keyword evidence="1" id="KW-0812">Transmembrane</keyword>
<proteinExistence type="predicted"/>
<dbReference type="GO" id="GO:0000271">
    <property type="term" value="P:polysaccharide biosynthetic process"/>
    <property type="evidence" value="ECO:0007669"/>
    <property type="project" value="TreeGrafter"/>
</dbReference>
<dbReference type="AlphaFoldDB" id="A0A2S8GLG3"/>
<dbReference type="GO" id="GO:0016020">
    <property type="term" value="C:membrane"/>
    <property type="evidence" value="ECO:0007669"/>
    <property type="project" value="TreeGrafter"/>
</dbReference>
<evidence type="ECO:0000256" key="1">
    <source>
        <dbReference type="SAM" id="Phobius"/>
    </source>
</evidence>
<evidence type="ECO:0000313" key="4">
    <source>
        <dbReference type="Proteomes" id="UP000237819"/>
    </source>
</evidence>
<dbReference type="EMBL" id="PUHZ01000015">
    <property type="protein sequence ID" value="PQO45275.1"/>
    <property type="molecule type" value="Genomic_DNA"/>
</dbReference>
<name>A0A2S8GLG3_9BACT</name>
<feature type="transmembrane region" description="Helical" evidence="1">
    <location>
        <begin position="12"/>
        <end position="33"/>
    </location>
</feature>
<dbReference type="Proteomes" id="UP000237819">
    <property type="component" value="Unassembled WGS sequence"/>
</dbReference>
<feature type="transmembrane region" description="Helical" evidence="1">
    <location>
        <begin position="154"/>
        <end position="184"/>
    </location>
</feature>
<feature type="transmembrane region" description="Helical" evidence="1">
    <location>
        <begin position="226"/>
        <end position="243"/>
    </location>
</feature>